<gene>
    <name evidence="3" type="ORF">Ga0076813_13312</name>
</gene>
<name>A0A0T5Z6D8_9GAMM</name>
<feature type="region of interest" description="Disordered" evidence="1">
    <location>
        <begin position="1"/>
        <end position="20"/>
    </location>
</feature>
<accession>A0A0T5Z6D8</accession>
<sequence>METARPGLSMSPGGASGPASKKRWITTVLWMVCLLLLIGCQSQKQDPSGAQVFPGGELSALRSEALKLINGMLEEEMIPGVSIALVDRSGPLWVEGFGYADQPTMRPVQADTVFRVGSLTKPLTALAVMQLQEAGRIDLDQPFTEQFEGFSIRSRGPVQSFTPRQMLSHRSGLPSDLRKGMYTATPFTQVAALLEDEYIAYPPNHVYSYSNLGYDLLGHLIAQRSGSTYQTYLQRHLFQPLQMRHSGFELDEVMEQRLAAGHLDGQVRPQPPLRDTPALGLYTSAADMARLLHALLRSGEHVLSAQSLREMWREQTASGQIVRGSSPGLGWFIEQDPLIGKVVRHGGSTLLFGAEISLLPERGLGVVVLTNGAEGNRYAHKIAATLLTLTLQLRGESLGVAKTLEDTSTAGEPEIAPGGYATDLGLLTIDPERPRLCACIIERVLDMVRFDDGSYGLTPESRESLPAAYRILGEMRFRSRRSGERDLLIVERNEKEFILGTRIDSKAWIDAWRERIGRYRTINPDGNFSIQNLRLSEESGVICLHYEAPHLSDGSIRVPLKPVSATEAIVEGLGRGSGETVSIVEINGKQCLKFSGYMSEPLEESP</sequence>
<feature type="domain" description="Beta-lactamase-related" evidence="2">
    <location>
        <begin position="68"/>
        <end position="382"/>
    </location>
</feature>
<dbReference type="RefSeq" id="WP_232433105.1">
    <property type="nucleotide sequence ID" value="NZ_KQ556996.1"/>
</dbReference>
<dbReference type="InterPro" id="IPR050491">
    <property type="entry name" value="AmpC-like"/>
</dbReference>
<dbReference type="PANTHER" id="PTHR46825:SF9">
    <property type="entry name" value="BETA-LACTAMASE-RELATED DOMAIN-CONTAINING PROTEIN"/>
    <property type="match status" value="1"/>
</dbReference>
<dbReference type="Proteomes" id="UP000051276">
    <property type="component" value="Unassembled WGS sequence"/>
</dbReference>
<protein>
    <submittedName>
        <fullName evidence="3">CubicO group peptidase, beta-lactamase class C family</fullName>
    </submittedName>
</protein>
<dbReference type="InterPro" id="IPR001466">
    <property type="entry name" value="Beta-lactam-related"/>
</dbReference>
<dbReference type="Gene3D" id="3.40.710.10">
    <property type="entry name" value="DD-peptidase/beta-lactamase superfamily"/>
    <property type="match status" value="1"/>
</dbReference>
<dbReference type="PANTHER" id="PTHR46825">
    <property type="entry name" value="D-ALANYL-D-ALANINE-CARBOXYPEPTIDASE/ENDOPEPTIDASE AMPH"/>
    <property type="match status" value="1"/>
</dbReference>
<dbReference type="Pfam" id="PF00144">
    <property type="entry name" value="Beta-lactamase"/>
    <property type="match status" value="1"/>
</dbReference>
<dbReference type="EMBL" id="LMXI01000363">
    <property type="protein sequence ID" value="KRT58331.1"/>
    <property type="molecule type" value="Genomic_DNA"/>
</dbReference>
<dbReference type="SUPFAM" id="SSF56601">
    <property type="entry name" value="beta-lactamase/transpeptidase-like"/>
    <property type="match status" value="1"/>
</dbReference>
<organism evidence="3 4">
    <name type="scientific">endosymbiont of Ridgeia piscesae</name>
    <dbReference type="NCBI Taxonomy" id="54398"/>
    <lineage>
        <taxon>Bacteria</taxon>
        <taxon>Pseudomonadati</taxon>
        <taxon>Pseudomonadota</taxon>
        <taxon>Gammaproteobacteria</taxon>
        <taxon>sulfur-oxidizing symbionts</taxon>
    </lineage>
</organism>
<evidence type="ECO:0000256" key="1">
    <source>
        <dbReference type="SAM" id="MobiDB-lite"/>
    </source>
</evidence>
<dbReference type="InterPro" id="IPR012338">
    <property type="entry name" value="Beta-lactam/transpept-like"/>
</dbReference>
<proteinExistence type="predicted"/>
<dbReference type="STRING" id="54398.Ga0074115_1361"/>
<evidence type="ECO:0000259" key="2">
    <source>
        <dbReference type="Pfam" id="PF00144"/>
    </source>
</evidence>
<evidence type="ECO:0000313" key="4">
    <source>
        <dbReference type="Proteomes" id="UP000051276"/>
    </source>
</evidence>
<comment type="caution">
    <text evidence="3">The sequence shown here is derived from an EMBL/GenBank/DDBJ whole genome shotgun (WGS) entry which is preliminary data.</text>
</comment>
<feature type="compositionally biased region" description="Low complexity" evidence="1">
    <location>
        <begin position="1"/>
        <end position="19"/>
    </location>
</feature>
<evidence type="ECO:0000313" key="3">
    <source>
        <dbReference type="EMBL" id="KRT58331.1"/>
    </source>
</evidence>
<reference evidence="3 4" key="1">
    <citation type="submission" date="2015-11" db="EMBL/GenBank/DDBJ databases">
        <title>The genome of Candidatus Endoriftia persephone in Ridgeia piscesae and population structure of the North Eastern Pacific vestimentiferan symbionts.</title>
        <authorList>
            <person name="Perez M."/>
            <person name="Juniper K.S."/>
        </authorList>
    </citation>
    <scope>NUCLEOTIDE SEQUENCE [LARGE SCALE GENOMIC DNA]</scope>
    <source>
        <strain evidence="3">Ind10</strain>
    </source>
</reference>
<dbReference type="AlphaFoldDB" id="A0A0T5Z6D8"/>